<feature type="domain" description="Protein kinase" evidence="12">
    <location>
        <begin position="4"/>
        <end position="179"/>
    </location>
</feature>
<keyword evidence="5 10" id="KW-0547">Nucleotide-binding</keyword>
<evidence type="ECO:0000256" key="10">
    <source>
        <dbReference type="PROSITE-ProRule" id="PRU10141"/>
    </source>
</evidence>
<keyword evidence="3 11" id="KW-0723">Serine/threonine-protein kinase</keyword>
<dbReference type="eggNOG" id="KOG0589">
    <property type="taxonomic scope" value="Eukaryota"/>
</dbReference>
<organism evidence="13 14">
    <name type="scientific">Trichomonas vaginalis (strain ATCC PRA-98 / G3)</name>
    <dbReference type="NCBI Taxonomy" id="412133"/>
    <lineage>
        <taxon>Eukaryota</taxon>
        <taxon>Metamonada</taxon>
        <taxon>Parabasalia</taxon>
        <taxon>Trichomonadida</taxon>
        <taxon>Trichomonadidae</taxon>
        <taxon>Trichomonas</taxon>
    </lineage>
</organism>
<dbReference type="InterPro" id="IPR011009">
    <property type="entry name" value="Kinase-like_dom_sf"/>
</dbReference>
<dbReference type="SUPFAM" id="SSF56112">
    <property type="entry name" value="Protein kinase-like (PK-like)"/>
    <property type="match status" value="1"/>
</dbReference>
<dbReference type="AlphaFoldDB" id="A2EV93"/>
<dbReference type="VEuPathDB" id="TrichDB:TVAG_047660"/>
<keyword evidence="6 13" id="KW-0418">Kinase</keyword>
<evidence type="ECO:0000256" key="7">
    <source>
        <dbReference type="ARBA" id="ARBA00022840"/>
    </source>
</evidence>
<evidence type="ECO:0000256" key="5">
    <source>
        <dbReference type="ARBA" id="ARBA00022741"/>
    </source>
</evidence>
<dbReference type="SMART" id="SM00220">
    <property type="entry name" value="S_TKc"/>
    <property type="match status" value="1"/>
</dbReference>
<dbReference type="InParanoid" id="A2EV93"/>
<dbReference type="STRING" id="5722.A2EV93"/>
<evidence type="ECO:0000256" key="4">
    <source>
        <dbReference type="ARBA" id="ARBA00022679"/>
    </source>
</evidence>
<dbReference type="PROSITE" id="PS00108">
    <property type="entry name" value="PROTEIN_KINASE_ST"/>
    <property type="match status" value="1"/>
</dbReference>
<keyword evidence="14" id="KW-1185">Reference proteome</keyword>
<dbReference type="Gene3D" id="1.10.510.10">
    <property type="entry name" value="Transferase(Phosphotransferase) domain 1"/>
    <property type="match status" value="1"/>
</dbReference>
<dbReference type="PROSITE" id="PS00107">
    <property type="entry name" value="PROTEIN_KINASE_ATP"/>
    <property type="match status" value="1"/>
</dbReference>
<dbReference type="Pfam" id="PF00069">
    <property type="entry name" value="Pkinase"/>
    <property type="match status" value="1"/>
</dbReference>
<evidence type="ECO:0000313" key="14">
    <source>
        <dbReference type="Proteomes" id="UP000001542"/>
    </source>
</evidence>
<comment type="similarity">
    <text evidence="1">Belongs to the protein kinase superfamily. NEK Ser/Thr protein kinase family. NIMA subfamily.</text>
</comment>
<dbReference type="OrthoDB" id="248923at2759"/>
<evidence type="ECO:0000256" key="9">
    <source>
        <dbReference type="ARBA" id="ARBA00048679"/>
    </source>
</evidence>
<evidence type="ECO:0000256" key="11">
    <source>
        <dbReference type="RuleBase" id="RU000304"/>
    </source>
</evidence>
<comment type="catalytic activity">
    <reaction evidence="8">
        <text>L-threonyl-[protein] + ATP = O-phospho-L-threonyl-[protein] + ADP + H(+)</text>
        <dbReference type="Rhea" id="RHEA:46608"/>
        <dbReference type="Rhea" id="RHEA-COMP:11060"/>
        <dbReference type="Rhea" id="RHEA-COMP:11605"/>
        <dbReference type="ChEBI" id="CHEBI:15378"/>
        <dbReference type="ChEBI" id="CHEBI:30013"/>
        <dbReference type="ChEBI" id="CHEBI:30616"/>
        <dbReference type="ChEBI" id="CHEBI:61977"/>
        <dbReference type="ChEBI" id="CHEBI:456216"/>
        <dbReference type="EC" id="2.7.11.1"/>
    </reaction>
</comment>
<dbReference type="GO" id="GO:0005524">
    <property type="term" value="F:ATP binding"/>
    <property type="evidence" value="ECO:0007669"/>
    <property type="project" value="UniProtKB-UniRule"/>
</dbReference>
<dbReference type="InterPro" id="IPR000719">
    <property type="entry name" value="Prot_kinase_dom"/>
</dbReference>
<sequence>MVRYTIVRKLGQGGFGVVYLVKTPDGKQYAMKVIDLSEMSSQMRAKARSEVEILSKLNHSNIVKYISSWTDNNKLYIVMNYIDGGNLRQYISRQNGELLRIDTVCSICWQIAKALEYIHKNHIIHRDLKPENILVSNAFDIIYLSDFGLAKSLYTSSQYAYTQCGTPVYSAPEVLLGDP</sequence>
<name>A2EV93_TRIV3</name>
<dbReference type="Proteomes" id="UP000001542">
    <property type="component" value="Unassembled WGS sequence"/>
</dbReference>
<dbReference type="PROSITE" id="PS50011">
    <property type="entry name" value="PROTEIN_KINASE_DOM"/>
    <property type="match status" value="1"/>
</dbReference>
<proteinExistence type="inferred from homology"/>
<dbReference type="EC" id="2.7.11.1" evidence="2"/>
<feature type="binding site" evidence="10">
    <location>
        <position position="32"/>
    </location>
    <ligand>
        <name>ATP</name>
        <dbReference type="ChEBI" id="CHEBI:30616"/>
    </ligand>
</feature>
<dbReference type="RefSeq" id="XP_001315630.1">
    <property type="nucleotide sequence ID" value="XM_001315595.1"/>
</dbReference>
<dbReference type="InterPro" id="IPR017441">
    <property type="entry name" value="Protein_kinase_ATP_BS"/>
</dbReference>
<dbReference type="OMA" id="HYTRSEC"/>
<gene>
    <name evidence="13" type="ORF">TVAG_043530</name>
</gene>
<dbReference type="VEuPathDB" id="TrichDB:TVAGG3_0032610"/>
<accession>A2EV93</accession>
<evidence type="ECO:0000256" key="6">
    <source>
        <dbReference type="ARBA" id="ARBA00022777"/>
    </source>
</evidence>
<keyword evidence="7 10" id="KW-0067">ATP-binding</keyword>
<dbReference type="EMBL" id="DS113505">
    <property type="protein sequence ID" value="EAY03407.1"/>
    <property type="molecule type" value="Genomic_DNA"/>
</dbReference>
<evidence type="ECO:0000313" key="13">
    <source>
        <dbReference type="EMBL" id="EAY03407.1"/>
    </source>
</evidence>
<evidence type="ECO:0000259" key="12">
    <source>
        <dbReference type="PROSITE" id="PS50011"/>
    </source>
</evidence>
<reference evidence="13" key="2">
    <citation type="journal article" date="2007" name="Science">
        <title>Draft genome sequence of the sexually transmitted pathogen Trichomonas vaginalis.</title>
        <authorList>
            <person name="Carlton J.M."/>
            <person name="Hirt R.P."/>
            <person name="Silva J.C."/>
            <person name="Delcher A.L."/>
            <person name="Schatz M."/>
            <person name="Zhao Q."/>
            <person name="Wortman J.R."/>
            <person name="Bidwell S.L."/>
            <person name="Alsmark U.C.M."/>
            <person name="Besteiro S."/>
            <person name="Sicheritz-Ponten T."/>
            <person name="Noel C.J."/>
            <person name="Dacks J.B."/>
            <person name="Foster P.G."/>
            <person name="Simillion C."/>
            <person name="Van de Peer Y."/>
            <person name="Miranda-Saavedra D."/>
            <person name="Barton G.J."/>
            <person name="Westrop G.D."/>
            <person name="Mueller S."/>
            <person name="Dessi D."/>
            <person name="Fiori P.L."/>
            <person name="Ren Q."/>
            <person name="Paulsen I."/>
            <person name="Zhang H."/>
            <person name="Bastida-Corcuera F.D."/>
            <person name="Simoes-Barbosa A."/>
            <person name="Brown M.T."/>
            <person name="Hayes R.D."/>
            <person name="Mukherjee M."/>
            <person name="Okumura C.Y."/>
            <person name="Schneider R."/>
            <person name="Smith A.J."/>
            <person name="Vanacova S."/>
            <person name="Villalvazo M."/>
            <person name="Haas B.J."/>
            <person name="Pertea M."/>
            <person name="Feldblyum T.V."/>
            <person name="Utterback T.R."/>
            <person name="Shu C.L."/>
            <person name="Osoegawa K."/>
            <person name="de Jong P.J."/>
            <person name="Hrdy I."/>
            <person name="Horvathova L."/>
            <person name="Zubacova Z."/>
            <person name="Dolezal P."/>
            <person name="Malik S.B."/>
            <person name="Logsdon J.M. Jr."/>
            <person name="Henze K."/>
            <person name="Gupta A."/>
            <person name="Wang C.C."/>
            <person name="Dunne R.L."/>
            <person name="Upcroft J.A."/>
            <person name="Upcroft P."/>
            <person name="White O."/>
            <person name="Salzberg S.L."/>
            <person name="Tang P."/>
            <person name="Chiu C.-H."/>
            <person name="Lee Y.-S."/>
            <person name="Embley T.M."/>
            <person name="Coombs G.H."/>
            <person name="Mottram J.C."/>
            <person name="Tachezy J."/>
            <person name="Fraser-Liggett C.M."/>
            <person name="Johnson P.J."/>
        </authorList>
    </citation>
    <scope>NUCLEOTIDE SEQUENCE [LARGE SCALE GENOMIC DNA]</scope>
    <source>
        <strain evidence="13">G3</strain>
    </source>
</reference>
<dbReference type="InterPro" id="IPR008271">
    <property type="entry name" value="Ser/Thr_kinase_AS"/>
</dbReference>
<dbReference type="InterPro" id="IPR051131">
    <property type="entry name" value="NEK_Ser/Thr_kinase_NIMA"/>
</dbReference>
<keyword evidence="4" id="KW-0808">Transferase</keyword>
<dbReference type="KEGG" id="tva:4761252"/>
<evidence type="ECO:0000256" key="1">
    <source>
        <dbReference type="ARBA" id="ARBA00010886"/>
    </source>
</evidence>
<evidence type="ECO:0000256" key="2">
    <source>
        <dbReference type="ARBA" id="ARBA00012513"/>
    </source>
</evidence>
<dbReference type="PANTHER" id="PTHR44899:SF3">
    <property type="entry name" value="SERINE_THREONINE-PROTEIN KINASE NEK1"/>
    <property type="match status" value="1"/>
</dbReference>
<dbReference type="PANTHER" id="PTHR44899">
    <property type="entry name" value="CAMK FAMILY PROTEIN KINASE"/>
    <property type="match status" value="1"/>
</dbReference>
<reference evidence="13" key="1">
    <citation type="submission" date="2006-10" db="EMBL/GenBank/DDBJ databases">
        <authorList>
            <person name="Amadeo P."/>
            <person name="Zhao Q."/>
            <person name="Wortman J."/>
            <person name="Fraser-Liggett C."/>
            <person name="Carlton J."/>
        </authorList>
    </citation>
    <scope>NUCLEOTIDE SEQUENCE</scope>
    <source>
        <strain evidence="13">G3</strain>
    </source>
</reference>
<dbReference type="FunFam" id="3.30.200.20:FF:000097">
    <property type="entry name" value="Probable serine/threonine-protein kinase nek1"/>
    <property type="match status" value="1"/>
</dbReference>
<evidence type="ECO:0000256" key="8">
    <source>
        <dbReference type="ARBA" id="ARBA00047899"/>
    </source>
</evidence>
<dbReference type="GO" id="GO:0004674">
    <property type="term" value="F:protein serine/threonine kinase activity"/>
    <property type="evidence" value="ECO:0007669"/>
    <property type="project" value="UniProtKB-KW"/>
</dbReference>
<comment type="catalytic activity">
    <reaction evidence="9">
        <text>L-seryl-[protein] + ATP = O-phospho-L-seryl-[protein] + ADP + H(+)</text>
        <dbReference type="Rhea" id="RHEA:17989"/>
        <dbReference type="Rhea" id="RHEA-COMP:9863"/>
        <dbReference type="Rhea" id="RHEA-COMP:11604"/>
        <dbReference type="ChEBI" id="CHEBI:15378"/>
        <dbReference type="ChEBI" id="CHEBI:29999"/>
        <dbReference type="ChEBI" id="CHEBI:30616"/>
        <dbReference type="ChEBI" id="CHEBI:83421"/>
        <dbReference type="ChEBI" id="CHEBI:456216"/>
        <dbReference type="EC" id="2.7.11.1"/>
    </reaction>
</comment>
<protein>
    <recommendedName>
        <fullName evidence="2">non-specific serine/threonine protein kinase</fullName>
        <ecNumber evidence="2">2.7.11.1</ecNumber>
    </recommendedName>
</protein>
<evidence type="ECO:0000256" key="3">
    <source>
        <dbReference type="ARBA" id="ARBA00022527"/>
    </source>
</evidence>